<accession>L1LCU2</accession>
<keyword evidence="3" id="KW-1185">Reference proteome</keyword>
<dbReference type="EMBL" id="ACOU01000004">
    <property type="protein sequence ID" value="EKX72988.1"/>
    <property type="molecule type" value="Genomic_DNA"/>
</dbReference>
<gene>
    <name evidence="2" type="ORF">BEWA_015490</name>
</gene>
<dbReference type="KEGG" id="beq:BEWA_015490"/>
<evidence type="ECO:0000313" key="2">
    <source>
        <dbReference type="EMBL" id="EKX72988.1"/>
    </source>
</evidence>
<dbReference type="OrthoDB" id="364923at2759"/>
<dbReference type="GeneID" id="15802652"/>
<protein>
    <submittedName>
        <fullName evidence="2">Uncharacterized protein</fullName>
    </submittedName>
</protein>
<evidence type="ECO:0000256" key="1">
    <source>
        <dbReference type="SAM" id="MobiDB-lite"/>
    </source>
</evidence>
<reference evidence="2 3" key="1">
    <citation type="journal article" date="2012" name="BMC Genomics">
        <title>Comparative genomic analysis and phylogenetic position of Theileria equi.</title>
        <authorList>
            <person name="Kappmeyer L.S."/>
            <person name="Thiagarajan M."/>
            <person name="Herndon D.R."/>
            <person name="Ramsay J.D."/>
            <person name="Caler E."/>
            <person name="Djikeng A."/>
            <person name="Gillespie J.J."/>
            <person name="Lau A.O."/>
            <person name="Roalson E.H."/>
            <person name="Silva J.C."/>
            <person name="Silva M.G."/>
            <person name="Suarez C.E."/>
            <person name="Ueti M.W."/>
            <person name="Nene V.M."/>
            <person name="Mealey R.H."/>
            <person name="Knowles D.P."/>
            <person name="Brayton K.A."/>
        </authorList>
    </citation>
    <scope>NUCLEOTIDE SEQUENCE [LARGE SCALE GENOMIC DNA]</scope>
    <source>
        <strain evidence="2 3">WA</strain>
    </source>
</reference>
<feature type="region of interest" description="Disordered" evidence="1">
    <location>
        <begin position="1"/>
        <end position="22"/>
    </location>
</feature>
<comment type="caution">
    <text evidence="2">The sequence shown here is derived from an EMBL/GenBank/DDBJ whole genome shotgun (WGS) entry which is preliminary data.</text>
</comment>
<evidence type="ECO:0000313" key="3">
    <source>
        <dbReference type="Proteomes" id="UP000031512"/>
    </source>
</evidence>
<dbReference type="VEuPathDB" id="PiroplasmaDB:BEWA_015490"/>
<dbReference type="eggNOG" id="ENOG502QXGF">
    <property type="taxonomic scope" value="Eukaryota"/>
</dbReference>
<dbReference type="AlphaFoldDB" id="L1LCU2"/>
<dbReference type="RefSeq" id="XP_004832440.1">
    <property type="nucleotide sequence ID" value="XM_004832383.1"/>
</dbReference>
<name>L1LCU2_THEEQ</name>
<sequence length="418" mass="48619">MSSTQVYEPEESRFAPDLNLFGDETDGEDDVYRADQFVGEVHPPQVPRRKTSKANLLSLGNFWSGNDKDPLEPKEPKNHLWDFLVYSNLRESYSGNYATGVRFLESELKVAINKTRAALLSEILDSDENAMSTSSVELAFDKYIVQVLKRLRILIYRDKTIFKSLHDSTPRHSSAVSVVEKFIESHPEVIKLRNKIYTFRESKNKLIKGALEPLLRSVDQLRTKMLAEMYDPSSPILKRFNITRFLKHMDKISSRADFFGEYRFHLLKTYFNNKDELDEYINTQVTFGISDDMVNDFSKFVNTFTPDLEEPFHETRDVVQESYEHASVDENLDEMYNFMNGTAPDHLIGTAEEPPVEEIITEPSVPEQPEEEKVAEDELKLLEEARRKAAEILRFVFQFHNTIYRLKRLQRMQSIESV</sequence>
<proteinExistence type="predicted"/>
<organism evidence="2 3">
    <name type="scientific">Theileria equi strain WA</name>
    <dbReference type="NCBI Taxonomy" id="1537102"/>
    <lineage>
        <taxon>Eukaryota</taxon>
        <taxon>Sar</taxon>
        <taxon>Alveolata</taxon>
        <taxon>Apicomplexa</taxon>
        <taxon>Aconoidasida</taxon>
        <taxon>Piroplasmida</taxon>
        <taxon>Theileriidae</taxon>
        <taxon>Theileria</taxon>
    </lineage>
</organism>
<dbReference type="Proteomes" id="UP000031512">
    <property type="component" value="Unassembled WGS sequence"/>
</dbReference>